<dbReference type="HOGENOM" id="CLU_095018_2_1_10"/>
<keyword evidence="4 5" id="KW-0472">Membrane</keyword>
<keyword evidence="3 5" id="KW-1133">Transmembrane helix</keyword>
<feature type="transmembrane region" description="Helical" evidence="5">
    <location>
        <begin position="17"/>
        <end position="34"/>
    </location>
</feature>
<evidence type="ECO:0000313" key="7">
    <source>
        <dbReference type="Proteomes" id="UP000006241"/>
    </source>
</evidence>
<protein>
    <recommendedName>
        <fullName evidence="8">Import component protein</fullName>
    </recommendedName>
</protein>
<evidence type="ECO:0000256" key="3">
    <source>
        <dbReference type="ARBA" id="ARBA00022989"/>
    </source>
</evidence>
<feature type="transmembrane region" description="Helical" evidence="5">
    <location>
        <begin position="79"/>
        <end position="99"/>
    </location>
</feature>
<dbReference type="EMBL" id="ACHB01000047">
    <property type="protein sequence ID" value="EEI92499.1"/>
    <property type="molecule type" value="Genomic_DNA"/>
</dbReference>
<feature type="transmembrane region" description="Helical" evidence="5">
    <location>
        <begin position="54"/>
        <end position="73"/>
    </location>
</feature>
<evidence type="ECO:0000256" key="1">
    <source>
        <dbReference type="ARBA" id="ARBA00004141"/>
    </source>
</evidence>
<organism evidence="6 7">
    <name type="scientific">Sphingobacterium spiritivorum ATCC 33300</name>
    <dbReference type="NCBI Taxonomy" id="525372"/>
    <lineage>
        <taxon>Bacteria</taxon>
        <taxon>Pseudomonadati</taxon>
        <taxon>Bacteroidota</taxon>
        <taxon>Sphingobacteriia</taxon>
        <taxon>Sphingobacteriales</taxon>
        <taxon>Sphingobacteriaceae</taxon>
        <taxon>Sphingobacterium</taxon>
    </lineage>
</organism>
<comment type="caution">
    <text evidence="6">The sequence shown here is derived from an EMBL/GenBank/DDBJ whole genome shotgun (WGS) entry which is preliminary data.</text>
</comment>
<name>C2FX58_SPHSI</name>
<dbReference type="InterPro" id="IPR019109">
    <property type="entry name" value="MamF_MmsF"/>
</dbReference>
<evidence type="ECO:0000256" key="5">
    <source>
        <dbReference type="SAM" id="Phobius"/>
    </source>
</evidence>
<proteinExistence type="predicted"/>
<dbReference type="AlphaFoldDB" id="C2FX58"/>
<dbReference type="Pfam" id="PF09685">
    <property type="entry name" value="MamF_MmsF"/>
    <property type="match status" value="1"/>
</dbReference>
<evidence type="ECO:0000256" key="4">
    <source>
        <dbReference type="ARBA" id="ARBA00023136"/>
    </source>
</evidence>
<reference evidence="6 7" key="1">
    <citation type="submission" date="2009-01" db="EMBL/GenBank/DDBJ databases">
        <authorList>
            <person name="Qin X."/>
            <person name="Bachman B."/>
            <person name="Battles P."/>
            <person name="Bell A."/>
            <person name="Bess C."/>
            <person name="Bickham C."/>
            <person name="Chaboub L."/>
            <person name="Chen D."/>
            <person name="Coyle M."/>
            <person name="Deiros D.R."/>
            <person name="Dinh H."/>
            <person name="Forbes L."/>
            <person name="Fowler G."/>
            <person name="Francisco L."/>
            <person name="Fu Q."/>
            <person name="Gubbala S."/>
            <person name="Hale W."/>
            <person name="Han Y."/>
            <person name="Hemphill L."/>
            <person name="Highlander S.K."/>
            <person name="Hirani K."/>
            <person name="Hogues M."/>
            <person name="Jackson L."/>
            <person name="Jakkamsetti A."/>
            <person name="Javaid M."/>
            <person name="Jiang H."/>
            <person name="Korchina V."/>
            <person name="Kovar C."/>
            <person name="Lara F."/>
            <person name="Lee S."/>
            <person name="Mata R."/>
            <person name="Mathew T."/>
            <person name="Moen C."/>
            <person name="Morales K."/>
            <person name="Munidasa M."/>
            <person name="Nazareth L."/>
            <person name="Ngo R."/>
            <person name="Nguyen L."/>
            <person name="Okwuonu G."/>
            <person name="Ongeri F."/>
            <person name="Patil S."/>
            <person name="Petrosino J."/>
            <person name="Pham C."/>
            <person name="Pham P."/>
            <person name="Pu L.-L."/>
            <person name="Puazo M."/>
            <person name="Raj R."/>
            <person name="Reid J."/>
            <person name="Rouhana J."/>
            <person name="Saada N."/>
            <person name="Shang Y."/>
            <person name="Simmons D."/>
            <person name="Thornton R."/>
            <person name="Warren J."/>
            <person name="Weissenberger G."/>
            <person name="Zhang J."/>
            <person name="Zhang L."/>
            <person name="Zhou C."/>
            <person name="Zhu D."/>
            <person name="Muzny D."/>
            <person name="Worley K."/>
            <person name="Gibbs R."/>
        </authorList>
    </citation>
    <scope>NUCLEOTIDE SEQUENCE [LARGE SCALE GENOMIC DNA]</scope>
    <source>
        <strain evidence="6 7">ATCC 33300</strain>
    </source>
</reference>
<accession>C2FX58</accession>
<keyword evidence="2 5" id="KW-0812">Transmembrane</keyword>
<sequence length="121" mass="13784">MVYTFGYINKIVMDKKTLSILSYVTIIGWIVAYVKNKDLQPKSDLVNYHLKQGFGFFILSVIINVALSVIVFIVPALTFLSYIGIILFILWIFGLINAVNEQKKPIPVVGKMFEGKFDFID</sequence>
<gene>
    <name evidence="6" type="ORF">HMPREF0765_1914</name>
</gene>
<comment type="subcellular location">
    <subcellularLocation>
        <location evidence="1">Membrane</location>
        <topology evidence="1">Multi-pass membrane protein</topology>
    </subcellularLocation>
</comment>
<evidence type="ECO:0008006" key="8">
    <source>
        <dbReference type="Google" id="ProtNLM"/>
    </source>
</evidence>
<dbReference type="Proteomes" id="UP000006241">
    <property type="component" value="Unassembled WGS sequence"/>
</dbReference>
<evidence type="ECO:0000256" key="2">
    <source>
        <dbReference type="ARBA" id="ARBA00022692"/>
    </source>
</evidence>
<evidence type="ECO:0000313" key="6">
    <source>
        <dbReference type="EMBL" id="EEI92499.1"/>
    </source>
</evidence>